<organism evidence="11 12">
    <name type="scientific">Genlisea aurea</name>
    <dbReference type="NCBI Taxonomy" id="192259"/>
    <lineage>
        <taxon>Eukaryota</taxon>
        <taxon>Viridiplantae</taxon>
        <taxon>Streptophyta</taxon>
        <taxon>Embryophyta</taxon>
        <taxon>Tracheophyta</taxon>
        <taxon>Spermatophyta</taxon>
        <taxon>Magnoliopsida</taxon>
        <taxon>eudicotyledons</taxon>
        <taxon>Gunneridae</taxon>
        <taxon>Pentapetalae</taxon>
        <taxon>asterids</taxon>
        <taxon>lamiids</taxon>
        <taxon>Lamiales</taxon>
        <taxon>Lentibulariaceae</taxon>
        <taxon>Genlisea</taxon>
    </lineage>
</organism>
<evidence type="ECO:0000256" key="1">
    <source>
        <dbReference type="ARBA" id="ARBA00004123"/>
    </source>
</evidence>
<dbReference type="OrthoDB" id="9411774at2759"/>
<evidence type="ECO:0000256" key="5">
    <source>
        <dbReference type="ARBA" id="ARBA00022833"/>
    </source>
</evidence>
<evidence type="ECO:0000256" key="9">
    <source>
        <dbReference type="PROSITE-ProRule" id="PRU00042"/>
    </source>
</evidence>
<gene>
    <name evidence="11" type="ORF">M569_02805</name>
</gene>
<proteinExistence type="predicted"/>
<dbReference type="AlphaFoldDB" id="S8CY83"/>
<dbReference type="InterPro" id="IPR036236">
    <property type="entry name" value="Znf_C2H2_sf"/>
</dbReference>
<keyword evidence="2" id="KW-0479">Metal-binding</keyword>
<comment type="caution">
    <text evidence="11">The sequence shown here is derived from an EMBL/GenBank/DDBJ whole genome shotgun (WGS) entry which is preliminary data.</text>
</comment>
<protein>
    <recommendedName>
        <fullName evidence="10">C2H2-type domain-containing protein</fullName>
    </recommendedName>
</protein>
<evidence type="ECO:0000256" key="3">
    <source>
        <dbReference type="ARBA" id="ARBA00022737"/>
    </source>
</evidence>
<dbReference type="PROSITE" id="PS00028">
    <property type="entry name" value="ZINC_FINGER_C2H2_1"/>
    <property type="match status" value="2"/>
</dbReference>
<keyword evidence="3" id="KW-0677">Repeat</keyword>
<reference evidence="11 12" key="1">
    <citation type="journal article" date="2013" name="BMC Genomics">
        <title>The miniature genome of a carnivorous plant Genlisea aurea contains a low number of genes and short non-coding sequences.</title>
        <authorList>
            <person name="Leushkin E.V."/>
            <person name="Sutormin R.A."/>
            <person name="Nabieva E.R."/>
            <person name="Penin A.A."/>
            <person name="Kondrashov A.S."/>
            <person name="Logacheva M.D."/>
        </authorList>
    </citation>
    <scope>NUCLEOTIDE SEQUENCE [LARGE SCALE GENOMIC DNA]</scope>
</reference>
<dbReference type="Gene3D" id="3.30.160.60">
    <property type="entry name" value="Classic Zinc Finger"/>
    <property type="match status" value="1"/>
</dbReference>
<keyword evidence="7" id="KW-0804">Transcription</keyword>
<evidence type="ECO:0000256" key="4">
    <source>
        <dbReference type="ARBA" id="ARBA00022771"/>
    </source>
</evidence>
<comment type="subcellular location">
    <subcellularLocation>
        <location evidence="1">Nucleus</location>
    </subcellularLocation>
</comment>
<keyword evidence="8" id="KW-0539">Nucleus</keyword>
<dbReference type="EMBL" id="AUSU01001043">
    <property type="protein sequence ID" value="EPS71955.1"/>
    <property type="molecule type" value="Genomic_DNA"/>
</dbReference>
<dbReference type="SUPFAM" id="SSF57667">
    <property type="entry name" value="beta-beta-alpha zinc fingers"/>
    <property type="match status" value="1"/>
</dbReference>
<dbReference type="GO" id="GO:0008270">
    <property type="term" value="F:zinc ion binding"/>
    <property type="evidence" value="ECO:0007669"/>
    <property type="project" value="UniProtKB-KW"/>
</dbReference>
<sequence>CKTCDRSFPSFQALGGHRTTHKKAAPAPEEVAIVSLRNWRLHVCSICGVGFASGQALGGHMRRHRRPFK</sequence>
<dbReference type="Pfam" id="PF13912">
    <property type="entry name" value="zf-C2H2_6"/>
    <property type="match status" value="2"/>
</dbReference>
<evidence type="ECO:0000256" key="6">
    <source>
        <dbReference type="ARBA" id="ARBA00023015"/>
    </source>
</evidence>
<name>S8CY83_9LAMI</name>
<evidence type="ECO:0000256" key="8">
    <source>
        <dbReference type="ARBA" id="ARBA00023242"/>
    </source>
</evidence>
<evidence type="ECO:0000256" key="2">
    <source>
        <dbReference type="ARBA" id="ARBA00022723"/>
    </source>
</evidence>
<keyword evidence="4 9" id="KW-0863">Zinc-finger</keyword>
<keyword evidence="12" id="KW-1185">Reference proteome</keyword>
<dbReference type="PANTHER" id="PTHR26374:SF456">
    <property type="entry name" value="ZINC FINGER PROTEIN ZAT5-LIKE"/>
    <property type="match status" value="1"/>
</dbReference>
<keyword evidence="6" id="KW-0805">Transcription regulation</keyword>
<dbReference type="GO" id="GO:0005634">
    <property type="term" value="C:nucleus"/>
    <property type="evidence" value="ECO:0007669"/>
    <property type="project" value="UniProtKB-SubCell"/>
</dbReference>
<dbReference type="SMART" id="SM00355">
    <property type="entry name" value="ZnF_C2H2"/>
    <property type="match status" value="2"/>
</dbReference>
<dbReference type="PROSITE" id="PS50157">
    <property type="entry name" value="ZINC_FINGER_C2H2_2"/>
    <property type="match status" value="2"/>
</dbReference>
<feature type="domain" description="C2H2-type" evidence="10">
    <location>
        <begin position="42"/>
        <end position="64"/>
    </location>
</feature>
<evidence type="ECO:0000256" key="7">
    <source>
        <dbReference type="ARBA" id="ARBA00023163"/>
    </source>
</evidence>
<feature type="domain" description="C2H2-type" evidence="10">
    <location>
        <begin position="1"/>
        <end position="26"/>
    </location>
</feature>
<feature type="non-terminal residue" evidence="11">
    <location>
        <position position="1"/>
    </location>
</feature>
<dbReference type="PANTHER" id="PTHR26374">
    <property type="entry name" value="ZINC FINGER PROTEIN ZAT5"/>
    <property type="match status" value="1"/>
</dbReference>
<evidence type="ECO:0000259" key="10">
    <source>
        <dbReference type="PROSITE" id="PS50157"/>
    </source>
</evidence>
<feature type="non-terminal residue" evidence="11">
    <location>
        <position position="69"/>
    </location>
</feature>
<evidence type="ECO:0000313" key="12">
    <source>
        <dbReference type="Proteomes" id="UP000015453"/>
    </source>
</evidence>
<evidence type="ECO:0000313" key="11">
    <source>
        <dbReference type="EMBL" id="EPS71955.1"/>
    </source>
</evidence>
<keyword evidence="5" id="KW-0862">Zinc</keyword>
<accession>S8CY83</accession>
<dbReference type="Proteomes" id="UP000015453">
    <property type="component" value="Unassembled WGS sequence"/>
</dbReference>
<dbReference type="InterPro" id="IPR013087">
    <property type="entry name" value="Znf_C2H2_type"/>
</dbReference>